<keyword evidence="3" id="KW-0813">Transport</keyword>
<dbReference type="GO" id="GO:1990961">
    <property type="term" value="P:xenobiotic detoxification by transmembrane export across the plasma membrane"/>
    <property type="evidence" value="ECO:0007669"/>
    <property type="project" value="InterPro"/>
</dbReference>
<evidence type="ECO:0000256" key="1">
    <source>
        <dbReference type="ARBA" id="ARBA00004651"/>
    </source>
</evidence>
<dbReference type="AlphaFoldDB" id="A0A8J3TMX1"/>
<dbReference type="PANTHER" id="PTHR23502:SF132">
    <property type="entry name" value="POLYAMINE TRANSPORTER 2-RELATED"/>
    <property type="match status" value="1"/>
</dbReference>
<feature type="transmembrane region" description="Helical" evidence="8">
    <location>
        <begin position="344"/>
        <end position="367"/>
    </location>
</feature>
<evidence type="ECO:0000256" key="4">
    <source>
        <dbReference type="ARBA" id="ARBA00022475"/>
    </source>
</evidence>
<evidence type="ECO:0000256" key="7">
    <source>
        <dbReference type="ARBA" id="ARBA00023136"/>
    </source>
</evidence>
<feature type="transmembrane region" description="Helical" evidence="8">
    <location>
        <begin position="252"/>
        <end position="271"/>
    </location>
</feature>
<feature type="transmembrane region" description="Helical" evidence="8">
    <location>
        <begin position="167"/>
        <end position="190"/>
    </location>
</feature>
<keyword evidence="5 8" id="KW-0812">Transmembrane</keyword>
<evidence type="ECO:0000256" key="5">
    <source>
        <dbReference type="ARBA" id="ARBA00022692"/>
    </source>
</evidence>
<evidence type="ECO:0000313" key="11">
    <source>
        <dbReference type="Proteomes" id="UP000650628"/>
    </source>
</evidence>
<dbReference type="Proteomes" id="UP000650628">
    <property type="component" value="Unassembled WGS sequence"/>
</dbReference>
<feature type="transmembrane region" description="Helical" evidence="8">
    <location>
        <begin position="309"/>
        <end position="332"/>
    </location>
</feature>
<reference evidence="10 11" key="1">
    <citation type="submission" date="2021-01" db="EMBL/GenBank/DDBJ databases">
        <title>Whole genome shotgun sequence of Planotetraspora mira NBRC 15435.</title>
        <authorList>
            <person name="Komaki H."/>
            <person name="Tamura T."/>
        </authorList>
    </citation>
    <scope>NUCLEOTIDE SEQUENCE [LARGE SCALE GENOMIC DNA]</scope>
    <source>
        <strain evidence="10 11">NBRC 15435</strain>
    </source>
</reference>
<dbReference type="InterPro" id="IPR036259">
    <property type="entry name" value="MFS_trans_sf"/>
</dbReference>
<dbReference type="Pfam" id="PF07690">
    <property type="entry name" value="MFS_1"/>
    <property type="match status" value="1"/>
</dbReference>
<dbReference type="GO" id="GO:0042910">
    <property type="term" value="F:xenobiotic transmembrane transporter activity"/>
    <property type="evidence" value="ECO:0007669"/>
    <property type="project" value="InterPro"/>
</dbReference>
<protein>
    <submittedName>
        <fullName evidence="10">Bcr/CflA family drug resistance efflux transporter</fullName>
    </submittedName>
</protein>
<feature type="transmembrane region" description="Helical" evidence="8">
    <location>
        <begin position="211"/>
        <end position="232"/>
    </location>
</feature>
<dbReference type="PROSITE" id="PS50850">
    <property type="entry name" value="MFS"/>
    <property type="match status" value="1"/>
</dbReference>
<dbReference type="InterPro" id="IPR011701">
    <property type="entry name" value="MFS"/>
</dbReference>
<comment type="subcellular location">
    <subcellularLocation>
        <location evidence="1">Cell membrane</location>
        <topology evidence="1">Multi-pass membrane protein</topology>
    </subcellularLocation>
</comment>
<feature type="transmembrane region" description="Helical" evidence="8">
    <location>
        <begin position="106"/>
        <end position="127"/>
    </location>
</feature>
<gene>
    <name evidence="10" type="ORF">Pmi06nite_21830</name>
</gene>
<dbReference type="GO" id="GO:0005886">
    <property type="term" value="C:plasma membrane"/>
    <property type="evidence" value="ECO:0007669"/>
    <property type="project" value="UniProtKB-SubCell"/>
</dbReference>
<comment type="caution">
    <text evidence="10">The sequence shown here is derived from an EMBL/GenBank/DDBJ whole genome shotgun (WGS) entry which is preliminary data.</text>
</comment>
<sequence length="410" mass="43453">MKSTATVGRRPSPMMLAILISLSIGGLMSSDINLPGMSMTAASLGVPVSAVQASFGPYLVGLLVAQLFYGPLSDARGRRVPIIVGFSVYALASLACAFPANITVFTVARLLQALGAGAGLVVARAVIGDLYDRETAARVLGLIMPWMGSSPAFAPFIGGYLTEWFSWRAPFLFTAVLAAVTVVAVLFRLPESRPRTARTGHLRETIGNYRTLFGSVVFWRYGLNLTMGYAVYTGYLVGSPAIFHRLGVSPVANGYCYILMSIAFISGNLVSRRLVRSTPIDELLTRAHVIFSGGALAFLLFSLYSPLNFWPMIFMMAVVNVGNGFIFPLSVAGGVTTFPAFPGVASGLLGAFQMGGGGVASLIVSVSPKDSRSMSMLVTACAIAGLAAFLALRRSARPYSRMPATPLESR</sequence>
<dbReference type="RefSeq" id="WP_203952770.1">
    <property type="nucleotide sequence ID" value="NZ_BOOO01000010.1"/>
</dbReference>
<evidence type="ECO:0000256" key="3">
    <source>
        <dbReference type="ARBA" id="ARBA00022448"/>
    </source>
</evidence>
<evidence type="ECO:0000256" key="6">
    <source>
        <dbReference type="ARBA" id="ARBA00022989"/>
    </source>
</evidence>
<dbReference type="NCBIfam" id="TIGR00710">
    <property type="entry name" value="efflux_Bcr_CflA"/>
    <property type="match status" value="1"/>
</dbReference>
<feature type="transmembrane region" description="Helical" evidence="8">
    <location>
        <begin position="80"/>
        <end position="100"/>
    </location>
</feature>
<dbReference type="SUPFAM" id="SSF103473">
    <property type="entry name" value="MFS general substrate transporter"/>
    <property type="match status" value="1"/>
</dbReference>
<feature type="transmembrane region" description="Helical" evidence="8">
    <location>
        <begin position="283"/>
        <end position="303"/>
    </location>
</feature>
<accession>A0A8J3TMX1</accession>
<proteinExistence type="inferred from homology"/>
<organism evidence="10 11">
    <name type="scientific">Planotetraspora mira</name>
    <dbReference type="NCBI Taxonomy" id="58121"/>
    <lineage>
        <taxon>Bacteria</taxon>
        <taxon>Bacillati</taxon>
        <taxon>Actinomycetota</taxon>
        <taxon>Actinomycetes</taxon>
        <taxon>Streptosporangiales</taxon>
        <taxon>Streptosporangiaceae</taxon>
        <taxon>Planotetraspora</taxon>
    </lineage>
</organism>
<feature type="transmembrane region" description="Helical" evidence="8">
    <location>
        <begin position="55"/>
        <end position="73"/>
    </location>
</feature>
<evidence type="ECO:0000256" key="2">
    <source>
        <dbReference type="ARBA" id="ARBA00006236"/>
    </source>
</evidence>
<comment type="similarity">
    <text evidence="2">Belongs to the major facilitator superfamily. Bcr/CmlA family.</text>
</comment>
<evidence type="ECO:0000313" key="10">
    <source>
        <dbReference type="EMBL" id="GII28741.1"/>
    </source>
</evidence>
<keyword evidence="4" id="KW-1003">Cell membrane</keyword>
<dbReference type="CDD" id="cd17320">
    <property type="entry name" value="MFS_MdfA_MDR_like"/>
    <property type="match status" value="1"/>
</dbReference>
<feature type="domain" description="Major facilitator superfamily (MFS) profile" evidence="9">
    <location>
        <begin position="14"/>
        <end position="397"/>
    </location>
</feature>
<dbReference type="InterPro" id="IPR004812">
    <property type="entry name" value="Efflux_drug-R_Bcr/CmlA"/>
</dbReference>
<dbReference type="InterPro" id="IPR020846">
    <property type="entry name" value="MFS_dom"/>
</dbReference>
<dbReference type="Gene3D" id="1.20.1720.10">
    <property type="entry name" value="Multidrug resistance protein D"/>
    <property type="match status" value="1"/>
</dbReference>
<name>A0A8J3TMX1_9ACTN</name>
<dbReference type="PANTHER" id="PTHR23502">
    <property type="entry name" value="MAJOR FACILITATOR SUPERFAMILY"/>
    <property type="match status" value="1"/>
</dbReference>
<feature type="transmembrane region" description="Helical" evidence="8">
    <location>
        <begin position="373"/>
        <end position="392"/>
    </location>
</feature>
<keyword evidence="11" id="KW-1185">Reference proteome</keyword>
<evidence type="ECO:0000259" key="9">
    <source>
        <dbReference type="PROSITE" id="PS50850"/>
    </source>
</evidence>
<keyword evidence="7 8" id="KW-0472">Membrane</keyword>
<dbReference type="EMBL" id="BOOO01000010">
    <property type="protein sequence ID" value="GII28741.1"/>
    <property type="molecule type" value="Genomic_DNA"/>
</dbReference>
<evidence type="ECO:0000256" key="8">
    <source>
        <dbReference type="SAM" id="Phobius"/>
    </source>
</evidence>
<keyword evidence="6 8" id="KW-1133">Transmembrane helix</keyword>
<feature type="transmembrane region" description="Helical" evidence="8">
    <location>
        <begin position="139"/>
        <end position="161"/>
    </location>
</feature>